<evidence type="ECO:0000256" key="2">
    <source>
        <dbReference type="SAM" id="Phobius"/>
    </source>
</evidence>
<dbReference type="PANTHER" id="PTHR40278">
    <property type="entry name" value="DNA UTILIZATION PROTEIN HOFN"/>
    <property type="match status" value="1"/>
</dbReference>
<dbReference type="InterPro" id="IPR052534">
    <property type="entry name" value="Extracell_DNA_Util/SecSys_Comp"/>
</dbReference>
<evidence type="ECO:0000313" key="5">
    <source>
        <dbReference type="Proteomes" id="UP001596297"/>
    </source>
</evidence>
<dbReference type="Gene3D" id="3.30.70.2830">
    <property type="match status" value="1"/>
</dbReference>
<keyword evidence="2" id="KW-0472">Membrane</keyword>
<sequence length="241" mass="24711">MVNINLLPRNLRKTSTGPSPWNYAAGALALATLLGIAIPELLFASQISQLRGQLSGLQGEITALTPAKQEFDKLQAEKTKLEQVTVIAQQLRDQKTYWSNDLSAFVAQMPARDSVALTNVAMKPVDPAATGAGFAGTGVARRIIEMDGKAKSPEAVVAVLNAYEKNPNFGVVFRNMNRVEADDGSVSYDFGANIGFIDPNATAGAAAGTAPAAGAPAAGAPTGGAPAPAPAAPAPSGVSVQ</sequence>
<reference evidence="5" key="1">
    <citation type="journal article" date="2019" name="Int. J. Syst. Evol. Microbiol.">
        <title>The Global Catalogue of Microorganisms (GCM) 10K type strain sequencing project: providing services to taxonomists for standard genome sequencing and annotation.</title>
        <authorList>
            <consortium name="The Broad Institute Genomics Platform"/>
            <consortium name="The Broad Institute Genome Sequencing Center for Infectious Disease"/>
            <person name="Wu L."/>
            <person name="Ma J."/>
        </authorList>
    </citation>
    <scope>NUCLEOTIDE SEQUENCE [LARGE SCALE GENOMIC DNA]</scope>
    <source>
        <strain evidence="5">CGMCC 1.15772</strain>
    </source>
</reference>
<feature type="transmembrane region" description="Helical" evidence="2">
    <location>
        <begin position="20"/>
        <end position="43"/>
    </location>
</feature>
<proteinExistence type="predicted"/>
<feature type="domain" description="PilN biogenesis protein dimerization" evidence="3">
    <location>
        <begin position="98"/>
        <end position="197"/>
    </location>
</feature>
<dbReference type="EMBL" id="JBHSWD010000001">
    <property type="protein sequence ID" value="MFC6591520.1"/>
    <property type="molecule type" value="Genomic_DNA"/>
</dbReference>
<feature type="region of interest" description="Disordered" evidence="1">
    <location>
        <begin position="205"/>
        <end position="241"/>
    </location>
</feature>
<protein>
    <submittedName>
        <fullName evidence="4">Fimbrial assembly protein</fullName>
    </submittedName>
</protein>
<dbReference type="PANTHER" id="PTHR40278:SF1">
    <property type="entry name" value="DNA UTILIZATION PROTEIN HOFN"/>
    <property type="match status" value="1"/>
</dbReference>
<feature type="compositionally biased region" description="Low complexity" evidence="1">
    <location>
        <begin position="205"/>
        <end position="226"/>
    </location>
</feature>
<dbReference type="InterPro" id="IPR040888">
    <property type="entry name" value="PilN_bio_d"/>
</dbReference>
<evidence type="ECO:0000256" key="1">
    <source>
        <dbReference type="SAM" id="MobiDB-lite"/>
    </source>
</evidence>
<keyword evidence="2" id="KW-0812">Transmembrane</keyword>
<accession>A0ABW1YD98</accession>
<name>A0ABW1YD98_9DEIO</name>
<keyword evidence="2" id="KW-1133">Transmembrane helix</keyword>
<keyword evidence="5" id="KW-1185">Reference proteome</keyword>
<dbReference type="RefSeq" id="WP_380082525.1">
    <property type="nucleotide sequence ID" value="NZ_JBHSWD010000001.1"/>
</dbReference>
<evidence type="ECO:0000313" key="4">
    <source>
        <dbReference type="EMBL" id="MFC6591520.1"/>
    </source>
</evidence>
<dbReference type="Pfam" id="PF18222">
    <property type="entry name" value="PilN_bio_d"/>
    <property type="match status" value="1"/>
</dbReference>
<comment type="caution">
    <text evidence="4">The sequence shown here is derived from an EMBL/GenBank/DDBJ whole genome shotgun (WGS) entry which is preliminary data.</text>
</comment>
<dbReference type="Proteomes" id="UP001596297">
    <property type="component" value="Unassembled WGS sequence"/>
</dbReference>
<gene>
    <name evidence="4" type="ORF">ACFP81_05500</name>
</gene>
<evidence type="ECO:0000259" key="3">
    <source>
        <dbReference type="Pfam" id="PF18222"/>
    </source>
</evidence>
<organism evidence="4 5">
    <name type="scientific">Deinococcus lacus</name>
    <dbReference type="NCBI Taxonomy" id="392561"/>
    <lineage>
        <taxon>Bacteria</taxon>
        <taxon>Thermotogati</taxon>
        <taxon>Deinococcota</taxon>
        <taxon>Deinococci</taxon>
        <taxon>Deinococcales</taxon>
        <taxon>Deinococcaceae</taxon>
        <taxon>Deinococcus</taxon>
    </lineage>
</organism>